<sequence length="85" mass="8981">MSLRLRTDVAATDTDYGAVLLDQRSGEFWQLNPTAALIIRRLTAGDSPASAAAAVAEEFEVGPDQALADVRELVDELRAAGLVAP</sequence>
<evidence type="ECO:0000313" key="1">
    <source>
        <dbReference type="EMBL" id="GIH86539.1"/>
    </source>
</evidence>
<dbReference type="RefSeq" id="WP_068920601.1">
    <property type="nucleotide sequence ID" value="NZ_BMQP01000008.1"/>
</dbReference>
<evidence type="ECO:0000313" key="2">
    <source>
        <dbReference type="Proteomes" id="UP000655044"/>
    </source>
</evidence>
<proteinExistence type="predicted"/>
<dbReference type="InterPro" id="IPR027599">
    <property type="entry name" value="PqqD-rel_X"/>
</dbReference>
<dbReference type="NCBIfam" id="NF033530">
    <property type="entry name" value="lasso_PqqD_Strm"/>
    <property type="match status" value="1"/>
</dbReference>
<dbReference type="EMBL" id="BOOI01000047">
    <property type="protein sequence ID" value="GIH86539.1"/>
    <property type="molecule type" value="Genomic_DNA"/>
</dbReference>
<dbReference type="NCBIfam" id="TIGR04353">
    <property type="entry name" value="PqqD_rel_X"/>
    <property type="match status" value="1"/>
</dbReference>
<dbReference type="Proteomes" id="UP000655044">
    <property type="component" value="Unassembled WGS sequence"/>
</dbReference>
<dbReference type="Pfam" id="PF05402">
    <property type="entry name" value="PqqD"/>
    <property type="match status" value="1"/>
</dbReference>
<dbReference type="InterPro" id="IPR008792">
    <property type="entry name" value="PQQD"/>
</dbReference>
<dbReference type="InterPro" id="IPR041881">
    <property type="entry name" value="PqqD_sf"/>
</dbReference>
<accession>A0A8J3WE23</accession>
<organism evidence="1 2">
    <name type="scientific">Planobispora rosea</name>
    <dbReference type="NCBI Taxonomy" id="35762"/>
    <lineage>
        <taxon>Bacteria</taxon>
        <taxon>Bacillati</taxon>
        <taxon>Actinomycetota</taxon>
        <taxon>Actinomycetes</taxon>
        <taxon>Streptosporangiales</taxon>
        <taxon>Streptosporangiaceae</taxon>
        <taxon>Planobispora</taxon>
    </lineage>
</organism>
<comment type="caution">
    <text evidence="1">The sequence shown here is derived from an EMBL/GenBank/DDBJ whole genome shotgun (WGS) entry which is preliminary data.</text>
</comment>
<dbReference type="AlphaFoldDB" id="A0A8J3WE23"/>
<name>A0A8J3WE23_PLARO</name>
<gene>
    <name evidence="1" type="ORF">Pro02_49470</name>
</gene>
<dbReference type="Gene3D" id="1.10.10.1150">
    <property type="entry name" value="Coenzyme PQQ synthesis protein D (PqqD)"/>
    <property type="match status" value="1"/>
</dbReference>
<protein>
    <recommendedName>
        <fullName evidence="3">Lasso peptide biosynthesis PqqD family chaperone</fullName>
    </recommendedName>
</protein>
<reference evidence="1" key="1">
    <citation type="submission" date="2021-01" db="EMBL/GenBank/DDBJ databases">
        <title>Whole genome shotgun sequence of Planobispora rosea NBRC 15558.</title>
        <authorList>
            <person name="Komaki H."/>
            <person name="Tamura T."/>
        </authorList>
    </citation>
    <scope>NUCLEOTIDE SEQUENCE</scope>
    <source>
        <strain evidence="1">NBRC 15558</strain>
    </source>
</reference>
<evidence type="ECO:0008006" key="3">
    <source>
        <dbReference type="Google" id="ProtNLM"/>
    </source>
</evidence>
<dbReference type="OrthoDB" id="5195143at2"/>
<keyword evidence="2" id="KW-1185">Reference proteome</keyword>